<dbReference type="GO" id="GO:0051539">
    <property type="term" value="F:4 iron, 4 sulfur cluster binding"/>
    <property type="evidence" value="ECO:0007669"/>
    <property type="project" value="TreeGrafter"/>
</dbReference>
<evidence type="ECO:0000313" key="2">
    <source>
        <dbReference type="EMBL" id="NER27743.1"/>
    </source>
</evidence>
<dbReference type="PANTHER" id="PTHR43011:SF1">
    <property type="entry name" value="IRON-SULFUR CLUSTER ASSEMBLY 2 HOMOLOG, MITOCHONDRIAL"/>
    <property type="match status" value="1"/>
</dbReference>
<feature type="domain" description="Core" evidence="1">
    <location>
        <begin position="1"/>
        <end position="108"/>
    </location>
</feature>
<dbReference type="EMBL" id="JAAHFQ010000130">
    <property type="protein sequence ID" value="NER27743.1"/>
    <property type="molecule type" value="Genomic_DNA"/>
</dbReference>
<dbReference type="InterPro" id="IPR000361">
    <property type="entry name" value="ATAP_core_dom"/>
</dbReference>
<accession>A0A6B3N8D9</accession>
<dbReference type="GO" id="GO:0016226">
    <property type="term" value="P:iron-sulfur cluster assembly"/>
    <property type="evidence" value="ECO:0007669"/>
    <property type="project" value="InterPro"/>
</dbReference>
<dbReference type="PANTHER" id="PTHR43011">
    <property type="entry name" value="IRON-SULFUR CLUSTER ASSEMBLY 2 HOMOLOG, MITOCHONDRIAL"/>
    <property type="match status" value="1"/>
</dbReference>
<dbReference type="Gene3D" id="2.60.300.12">
    <property type="entry name" value="HesB-like domain"/>
    <property type="match status" value="1"/>
</dbReference>
<evidence type="ECO:0000259" key="1">
    <source>
        <dbReference type="Pfam" id="PF01521"/>
    </source>
</evidence>
<dbReference type="GO" id="GO:0051537">
    <property type="term" value="F:2 iron, 2 sulfur cluster binding"/>
    <property type="evidence" value="ECO:0007669"/>
    <property type="project" value="TreeGrafter"/>
</dbReference>
<dbReference type="InterPro" id="IPR017870">
    <property type="entry name" value="FeS_cluster_insertion_CS"/>
</dbReference>
<comment type="caution">
    <text evidence="2">The sequence shown here is derived from an EMBL/GenBank/DDBJ whole genome shotgun (WGS) entry which is preliminary data.</text>
</comment>
<reference evidence="2" key="1">
    <citation type="submission" date="2019-11" db="EMBL/GenBank/DDBJ databases">
        <title>Genomic insights into an expanded diversity of filamentous marine cyanobacteria reveals the extraordinary biosynthetic potential of Moorea and Okeania.</title>
        <authorList>
            <person name="Ferreira Leao T."/>
            <person name="Wang M."/>
            <person name="Moss N."/>
            <person name="Da Silva R."/>
            <person name="Sanders J."/>
            <person name="Nurk S."/>
            <person name="Gurevich A."/>
            <person name="Humphrey G."/>
            <person name="Reher R."/>
            <person name="Zhu Q."/>
            <person name="Belda-Ferre P."/>
            <person name="Glukhov E."/>
            <person name="Rex R."/>
            <person name="Dorrestein P.C."/>
            <person name="Knight R."/>
            <person name="Pevzner P."/>
            <person name="Gerwick W.H."/>
            <person name="Gerwick L."/>
        </authorList>
    </citation>
    <scope>NUCLEOTIDE SEQUENCE</scope>
    <source>
        <strain evidence="2">SIO1C4</strain>
    </source>
</reference>
<dbReference type="PROSITE" id="PS01152">
    <property type="entry name" value="HESB"/>
    <property type="match status" value="1"/>
</dbReference>
<dbReference type="Pfam" id="PF01521">
    <property type="entry name" value="Fe-S_biosyn"/>
    <property type="match status" value="1"/>
</dbReference>
<organism evidence="2">
    <name type="scientific">Symploca sp. SIO1C4</name>
    <dbReference type="NCBI Taxonomy" id="2607765"/>
    <lineage>
        <taxon>Bacteria</taxon>
        <taxon>Bacillati</taxon>
        <taxon>Cyanobacteriota</taxon>
        <taxon>Cyanophyceae</taxon>
        <taxon>Coleofasciculales</taxon>
        <taxon>Coleofasciculaceae</taxon>
        <taxon>Symploca</taxon>
    </lineage>
</organism>
<dbReference type="InterPro" id="IPR016092">
    <property type="entry name" value="ATAP"/>
</dbReference>
<dbReference type="AlphaFoldDB" id="A0A6B3N8D9"/>
<dbReference type="InterPro" id="IPR035903">
    <property type="entry name" value="HesB-like_dom_sf"/>
</dbReference>
<protein>
    <submittedName>
        <fullName evidence="2">Iron-sulfur cluster assembly accessory protein</fullName>
    </submittedName>
</protein>
<proteinExistence type="predicted"/>
<dbReference type="GO" id="GO:0005506">
    <property type="term" value="F:iron ion binding"/>
    <property type="evidence" value="ECO:0007669"/>
    <property type="project" value="TreeGrafter"/>
</dbReference>
<dbReference type="SUPFAM" id="SSF89360">
    <property type="entry name" value="HesB-like domain"/>
    <property type="match status" value="1"/>
</dbReference>
<gene>
    <name evidence="2" type="ORF">F6J89_08935</name>
</gene>
<name>A0A6B3N8D9_9CYAN</name>
<sequence>MTLTFTANAASKLCDFLQADAKGESPTSKGIRVSVIDGGCSGYEYSLSVANTPKTDDLLLEQGNLRVYVDGTSIPLLEGVVIDYIEGLTDSGFKFSNPNAAETCSCGKSFTASGCKPSAAGCS</sequence>
<dbReference type="NCBIfam" id="TIGR00049">
    <property type="entry name" value="iron-sulfur cluster assembly accessory protein"/>
    <property type="match status" value="1"/>
</dbReference>